<keyword evidence="2" id="KW-0472">Membrane</keyword>
<evidence type="ECO:0000313" key="4">
    <source>
        <dbReference type="Proteomes" id="UP001172083"/>
    </source>
</evidence>
<name>A0ABT8LGA0_9BACT</name>
<dbReference type="InterPro" id="IPR011990">
    <property type="entry name" value="TPR-like_helical_dom_sf"/>
</dbReference>
<proteinExistence type="predicted"/>
<sequence length="463" mass="53603">MKRFFIIILIFGFVSNKNTVQANNEIDSLIATFNTTLQPAQKIPVLLRLTELHFNSDFEKAFEYANELQMLTSQYGTIQDKATAAWYFGKVYRYNGQFDLAVVNYLFSAELFGEADLGLDLAGVLNDIGYIFYKVQEYEQAKQYYYDALFLYEKHNASESIIRINFNLSTCFREEKKYNDALRYTDQALKLAERIMDQVSINKTYNYIGTIYFEKGEYQLARENYLNSIKNINEKENKALRLSYGYNNIGETYQEEGDLTRAHNYYKKALAEMQKLSKPALLVNTLLNIGKLHLAENDCLQAISALSNAISKVNPKIIDERLIETVEKLNEAYKIANERNLEVDLKPLIAYNEILGNQFKLTNEMRKSLVEQHNQYMLQNSFEKRALQANIGQLQNTKLYLIWGAIFVVVVFLVLIFLMNQALKKAQRKSQEMVMALTQMKGVLGKSFQRMAEDDAFTITTKK</sequence>
<feature type="repeat" description="TPR" evidence="1">
    <location>
        <begin position="122"/>
        <end position="155"/>
    </location>
</feature>
<comment type="caution">
    <text evidence="3">The sequence shown here is derived from an EMBL/GenBank/DDBJ whole genome shotgun (WGS) entry which is preliminary data.</text>
</comment>
<reference evidence="3" key="1">
    <citation type="submission" date="2023-06" db="EMBL/GenBank/DDBJ databases">
        <title>Genomic of Agaribacillus aureum.</title>
        <authorList>
            <person name="Wang G."/>
        </authorList>
    </citation>
    <scope>NUCLEOTIDE SEQUENCE</scope>
    <source>
        <strain evidence="3">BMA12</strain>
    </source>
</reference>
<keyword evidence="2" id="KW-1133">Transmembrane helix</keyword>
<keyword evidence="2" id="KW-0812">Transmembrane</keyword>
<dbReference type="PANTHER" id="PTHR10098">
    <property type="entry name" value="RAPSYN-RELATED"/>
    <property type="match status" value="1"/>
</dbReference>
<dbReference type="EMBL" id="JAUJEB010000007">
    <property type="protein sequence ID" value="MDN5215957.1"/>
    <property type="molecule type" value="Genomic_DNA"/>
</dbReference>
<dbReference type="SUPFAM" id="SSF48452">
    <property type="entry name" value="TPR-like"/>
    <property type="match status" value="2"/>
</dbReference>
<dbReference type="Pfam" id="PF13424">
    <property type="entry name" value="TPR_12"/>
    <property type="match status" value="1"/>
</dbReference>
<dbReference type="InterPro" id="IPR019734">
    <property type="entry name" value="TPR_rpt"/>
</dbReference>
<organism evidence="3 4">
    <name type="scientific">Agaribacillus aureus</name>
    <dbReference type="NCBI Taxonomy" id="3051825"/>
    <lineage>
        <taxon>Bacteria</taxon>
        <taxon>Pseudomonadati</taxon>
        <taxon>Bacteroidota</taxon>
        <taxon>Cytophagia</taxon>
        <taxon>Cytophagales</taxon>
        <taxon>Splendidivirgaceae</taxon>
        <taxon>Agaribacillus</taxon>
    </lineage>
</organism>
<dbReference type="Gene3D" id="1.25.40.10">
    <property type="entry name" value="Tetratricopeptide repeat domain"/>
    <property type="match status" value="1"/>
</dbReference>
<keyword evidence="1" id="KW-0802">TPR repeat</keyword>
<dbReference type="RefSeq" id="WP_346761292.1">
    <property type="nucleotide sequence ID" value="NZ_JAUJEB010000007.1"/>
</dbReference>
<dbReference type="SMART" id="SM00028">
    <property type="entry name" value="TPR"/>
    <property type="match status" value="6"/>
</dbReference>
<evidence type="ECO:0000256" key="2">
    <source>
        <dbReference type="SAM" id="Phobius"/>
    </source>
</evidence>
<accession>A0ABT8LGA0</accession>
<dbReference type="Proteomes" id="UP001172083">
    <property type="component" value="Unassembled WGS sequence"/>
</dbReference>
<evidence type="ECO:0000256" key="1">
    <source>
        <dbReference type="PROSITE-ProRule" id="PRU00339"/>
    </source>
</evidence>
<feature type="transmembrane region" description="Helical" evidence="2">
    <location>
        <begin position="400"/>
        <end position="419"/>
    </location>
</feature>
<gene>
    <name evidence="3" type="ORF">QQ020_28020</name>
</gene>
<dbReference type="PROSITE" id="PS50005">
    <property type="entry name" value="TPR"/>
    <property type="match status" value="2"/>
</dbReference>
<feature type="repeat" description="TPR" evidence="1">
    <location>
        <begin position="243"/>
        <end position="276"/>
    </location>
</feature>
<keyword evidence="4" id="KW-1185">Reference proteome</keyword>
<protein>
    <submittedName>
        <fullName evidence="3">Tetratricopeptide repeat protein</fullName>
    </submittedName>
</protein>
<evidence type="ECO:0000313" key="3">
    <source>
        <dbReference type="EMBL" id="MDN5215957.1"/>
    </source>
</evidence>